<proteinExistence type="predicted"/>
<comment type="caution">
    <text evidence="1">The sequence shown here is derived from an EMBL/GenBank/DDBJ whole genome shotgun (WGS) entry which is preliminary data.</text>
</comment>
<name>A0A7C7D5W1_9FIRM</name>
<dbReference type="Proteomes" id="UP000553059">
    <property type="component" value="Unassembled WGS sequence"/>
</dbReference>
<sequence length="79" mass="9070">MIDIKRFRAVSLLSVMLLAVSVPLLRFNFQLNYVLWSENRLALSPPQVLTDDGSFNPNFVSEFTSYFSDNIGFRVSFSM</sequence>
<reference evidence="1 2" key="1">
    <citation type="journal article" date="2020" name="Biotechnol. Biofuels">
        <title>New insights from the biogas microbiome by comprehensive genome-resolved metagenomics of nearly 1600 species originating from multiple anaerobic digesters.</title>
        <authorList>
            <person name="Campanaro S."/>
            <person name="Treu L."/>
            <person name="Rodriguez-R L.M."/>
            <person name="Kovalovszki A."/>
            <person name="Ziels R.M."/>
            <person name="Maus I."/>
            <person name="Zhu X."/>
            <person name="Kougias P.G."/>
            <person name="Basile A."/>
            <person name="Luo G."/>
            <person name="Schluter A."/>
            <person name="Konstantinidis K.T."/>
            <person name="Angelidaki I."/>
        </authorList>
    </citation>
    <scope>NUCLEOTIDE SEQUENCE [LARGE SCALE GENOMIC DNA]</scope>
    <source>
        <strain evidence="1">AS05jafATM_4</strain>
    </source>
</reference>
<dbReference type="EMBL" id="DUTF01000222">
    <property type="protein sequence ID" value="HHY27007.1"/>
    <property type="molecule type" value="Genomic_DNA"/>
</dbReference>
<gene>
    <name evidence="1" type="ORF">GX523_09750</name>
</gene>
<accession>A0A7C7D5W1</accession>
<organism evidence="1 2">
    <name type="scientific">Desulfitobacterium dehalogenans</name>
    <dbReference type="NCBI Taxonomy" id="36854"/>
    <lineage>
        <taxon>Bacteria</taxon>
        <taxon>Bacillati</taxon>
        <taxon>Bacillota</taxon>
        <taxon>Clostridia</taxon>
        <taxon>Eubacteriales</taxon>
        <taxon>Desulfitobacteriaceae</taxon>
        <taxon>Desulfitobacterium</taxon>
    </lineage>
</organism>
<evidence type="ECO:0000313" key="2">
    <source>
        <dbReference type="Proteomes" id="UP000553059"/>
    </source>
</evidence>
<protein>
    <submittedName>
        <fullName evidence="1">Uncharacterized protein</fullName>
    </submittedName>
</protein>
<evidence type="ECO:0000313" key="1">
    <source>
        <dbReference type="EMBL" id="HHY27007.1"/>
    </source>
</evidence>
<dbReference type="AlphaFoldDB" id="A0A7C7D5W1"/>